<dbReference type="AlphaFoldDB" id="C6BU82"/>
<dbReference type="Pfam" id="PF01810">
    <property type="entry name" value="LysE"/>
    <property type="match status" value="1"/>
</dbReference>
<evidence type="ECO:0000256" key="4">
    <source>
        <dbReference type="ARBA" id="ARBA00022989"/>
    </source>
</evidence>
<dbReference type="RefSeq" id="WP_015853607.1">
    <property type="nucleotide sequence ID" value="NC_012881.1"/>
</dbReference>
<evidence type="ECO:0000313" key="8">
    <source>
        <dbReference type="Proteomes" id="UP000002601"/>
    </source>
</evidence>
<dbReference type="GO" id="GO:0015171">
    <property type="term" value="F:amino acid transmembrane transporter activity"/>
    <property type="evidence" value="ECO:0007669"/>
    <property type="project" value="TreeGrafter"/>
</dbReference>
<keyword evidence="2" id="KW-1003">Cell membrane</keyword>
<evidence type="ECO:0000256" key="6">
    <source>
        <dbReference type="SAM" id="Phobius"/>
    </source>
</evidence>
<dbReference type="GO" id="GO:0005886">
    <property type="term" value="C:plasma membrane"/>
    <property type="evidence" value="ECO:0007669"/>
    <property type="project" value="UniProtKB-SubCell"/>
</dbReference>
<dbReference type="eggNOG" id="COG1280">
    <property type="taxonomic scope" value="Bacteria"/>
</dbReference>
<sequence>MQENFWAFLIFVIVMTGTPGPGNIASMALGQAVGFKRSIPFLSGVIIGGMTMDILAAIGLAELFLAYPQVSAVLKVGGLVYILYLAWKVLNMQANSSNEPKAFKFVEGLALHPLNPKHYAMTVAAFAQFADPSANRFTEILIFVGTFTCGAAFFHSLWCFAGESFIKMLRSPLVRHTVNISMVVLMVGATAYALYQ</sequence>
<feature type="transmembrane region" description="Helical" evidence="6">
    <location>
        <begin position="173"/>
        <end position="195"/>
    </location>
</feature>
<dbReference type="GO" id="GO:0033228">
    <property type="term" value="P:cysteine export across plasma membrane"/>
    <property type="evidence" value="ECO:0007669"/>
    <property type="project" value="TreeGrafter"/>
</dbReference>
<accession>C6BU82</accession>
<feature type="transmembrane region" description="Helical" evidence="6">
    <location>
        <begin position="140"/>
        <end position="161"/>
    </location>
</feature>
<dbReference type="HOGENOM" id="CLU_079569_1_0_7"/>
<gene>
    <name evidence="7" type="ordered locus">Desal_3746</name>
</gene>
<comment type="subcellular location">
    <subcellularLocation>
        <location evidence="1">Cell membrane</location>
        <topology evidence="1">Multi-pass membrane protein</topology>
    </subcellularLocation>
</comment>
<evidence type="ECO:0000313" key="7">
    <source>
        <dbReference type="EMBL" id="ACS81791.1"/>
    </source>
</evidence>
<dbReference type="STRING" id="526222.Desal_3746"/>
<dbReference type="InterPro" id="IPR001123">
    <property type="entry name" value="LeuE-type"/>
</dbReference>
<dbReference type="PANTHER" id="PTHR30086:SF20">
    <property type="entry name" value="ARGININE EXPORTER PROTEIN ARGO-RELATED"/>
    <property type="match status" value="1"/>
</dbReference>
<evidence type="ECO:0000256" key="2">
    <source>
        <dbReference type="ARBA" id="ARBA00022475"/>
    </source>
</evidence>
<protein>
    <submittedName>
        <fullName evidence="7">Lysine exporter protein (LYSE/YGGA)</fullName>
    </submittedName>
</protein>
<reference evidence="7 8" key="1">
    <citation type="submission" date="2009-06" db="EMBL/GenBank/DDBJ databases">
        <title>Complete sequence of Desulfovibrio salexigens DSM 2638.</title>
        <authorList>
            <consortium name="US DOE Joint Genome Institute"/>
            <person name="Lucas S."/>
            <person name="Copeland A."/>
            <person name="Lapidus A."/>
            <person name="Glavina del Rio T."/>
            <person name="Tice H."/>
            <person name="Bruce D."/>
            <person name="Goodwin L."/>
            <person name="Pitluck S."/>
            <person name="Munk A.C."/>
            <person name="Brettin T."/>
            <person name="Detter J.C."/>
            <person name="Han C."/>
            <person name="Tapia R."/>
            <person name="Larimer F."/>
            <person name="Land M."/>
            <person name="Hauser L."/>
            <person name="Kyrpides N."/>
            <person name="Anderson I."/>
            <person name="Wall J.D."/>
            <person name="Arkin A.P."/>
            <person name="Dehal P."/>
            <person name="Chivian D."/>
            <person name="Giles B."/>
            <person name="Hazen T.C."/>
        </authorList>
    </citation>
    <scope>NUCLEOTIDE SEQUENCE [LARGE SCALE GENOMIC DNA]</scope>
    <source>
        <strain evidence="8">ATCC 14822 / DSM 2638 / NCIMB 8403 / VKM B-1763</strain>
    </source>
</reference>
<dbReference type="EMBL" id="CP001649">
    <property type="protein sequence ID" value="ACS81791.1"/>
    <property type="molecule type" value="Genomic_DNA"/>
</dbReference>
<proteinExistence type="predicted"/>
<keyword evidence="3 6" id="KW-0812">Transmembrane</keyword>
<dbReference type="OrthoDB" id="9804822at2"/>
<feature type="transmembrane region" description="Helical" evidence="6">
    <location>
        <begin position="42"/>
        <end position="65"/>
    </location>
</feature>
<name>C6BU82_MARSD</name>
<organism evidence="7 8">
    <name type="scientific">Maridesulfovibrio salexigens (strain ATCC 14822 / DSM 2638 / NCIMB 8403 / VKM B-1763)</name>
    <name type="common">Desulfovibrio salexigens</name>
    <dbReference type="NCBI Taxonomy" id="526222"/>
    <lineage>
        <taxon>Bacteria</taxon>
        <taxon>Pseudomonadati</taxon>
        <taxon>Thermodesulfobacteriota</taxon>
        <taxon>Desulfovibrionia</taxon>
        <taxon>Desulfovibrionales</taxon>
        <taxon>Desulfovibrionaceae</taxon>
        <taxon>Maridesulfovibrio</taxon>
    </lineage>
</organism>
<evidence type="ECO:0000256" key="3">
    <source>
        <dbReference type="ARBA" id="ARBA00022692"/>
    </source>
</evidence>
<feature type="transmembrane region" description="Helical" evidence="6">
    <location>
        <begin position="72"/>
        <end position="90"/>
    </location>
</feature>
<dbReference type="PANTHER" id="PTHR30086">
    <property type="entry name" value="ARGININE EXPORTER PROTEIN ARGO"/>
    <property type="match status" value="1"/>
</dbReference>
<dbReference type="KEGG" id="dsa:Desal_3746"/>
<dbReference type="Proteomes" id="UP000002601">
    <property type="component" value="Chromosome"/>
</dbReference>
<keyword evidence="8" id="KW-1185">Reference proteome</keyword>
<keyword evidence="5 6" id="KW-0472">Membrane</keyword>
<keyword evidence="4 6" id="KW-1133">Transmembrane helix</keyword>
<evidence type="ECO:0000256" key="5">
    <source>
        <dbReference type="ARBA" id="ARBA00023136"/>
    </source>
</evidence>
<evidence type="ECO:0000256" key="1">
    <source>
        <dbReference type="ARBA" id="ARBA00004651"/>
    </source>
</evidence>